<keyword evidence="3" id="KW-0295">Fungicide</keyword>
<dbReference type="GO" id="GO:0031640">
    <property type="term" value="P:killing of cells of another organism"/>
    <property type="evidence" value="ECO:0007669"/>
    <property type="project" value="UniProtKB-KW"/>
</dbReference>
<gene>
    <name evidence="5" type="primary">ga02931</name>
    <name evidence="5" type="ORF">PR202_ga02931</name>
</gene>
<dbReference type="Pfam" id="PF07893">
    <property type="entry name" value="DUF1668"/>
    <property type="match status" value="1"/>
</dbReference>
<evidence type="ECO:0000256" key="4">
    <source>
        <dbReference type="ARBA" id="ARBA00022821"/>
    </source>
</evidence>
<comment type="similarity">
    <text evidence="1">Belongs to the DEFL family.</text>
</comment>
<reference evidence="5" key="1">
    <citation type="journal article" date="2018" name="DNA Res.">
        <title>Multiple hybrid de novo genome assembly of finger millet, an orphan allotetraploid crop.</title>
        <authorList>
            <person name="Hatakeyama M."/>
            <person name="Aluri S."/>
            <person name="Balachadran M.T."/>
            <person name="Sivarajan S.R."/>
            <person name="Patrignani A."/>
            <person name="Gruter S."/>
            <person name="Poveda L."/>
            <person name="Shimizu-Inatsugi R."/>
            <person name="Baeten J."/>
            <person name="Francoijs K.J."/>
            <person name="Nataraja K.N."/>
            <person name="Reddy Y.A.N."/>
            <person name="Phadnis S."/>
            <person name="Ravikumar R.L."/>
            <person name="Schlapbach R."/>
            <person name="Sreeman S.M."/>
            <person name="Shimizu K.K."/>
        </authorList>
    </citation>
    <scope>NUCLEOTIDE SEQUENCE</scope>
</reference>
<name>A0AAV5BMW8_ELECO</name>
<evidence type="ECO:0000256" key="2">
    <source>
        <dbReference type="ARBA" id="ARBA00022529"/>
    </source>
</evidence>
<protein>
    <submittedName>
        <fullName evidence="5">Uncharacterized protein</fullName>
    </submittedName>
</protein>
<organism evidence="5 6">
    <name type="scientific">Eleusine coracana subsp. coracana</name>
    <dbReference type="NCBI Taxonomy" id="191504"/>
    <lineage>
        <taxon>Eukaryota</taxon>
        <taxon>Viridiplantae</taxon>
        <taxon>Streptophyta</taxon>
        <taxon>Embryophyta</taxon>
        <taxon>Tracheophyta</taxon>
        <taxon>Spermatophyta</taxon>
        <taxon>Magnoliopsida</taxon>
        <taxon>Liliopsida</taxon>
        <taxon>Poales</taxon>
        <taxon>Poaceae</taxon>
        <taxon>PACMAD clade</taxon>
        <taxon>Chloridoideae</taxon>
        <taxon>Cynodonteae</taxon>
        <taxon>Eleusininae</taxon>
        <taxon>Eleusine</taxon>
    </lineage>
</organism>
<evidence type="ECO:0000313" key="6">
    <source>
        <dbReference type="Proteomes" id="UP001054889"/>
    </source>
</evidence>
<evidence type="ECO:0000256" key="1">
    <source>
        <dbReference type="ARBA" id="ARBA00006722"/>
    </source>
</evidence>
<dbReference type="EMBL" id="BQKI01000001">
    <property type="protein sequence ID" value="GJM87020.1"/>
    <property type="molecule type" value="Genomic_DNA"/>
</dbReference>
<evidence type="ECO:0000256" key="3">
    <source>
        <dbReference type="ARBA" id="ARBA00022577"/>
    </source>
</evidence>
<comment type="caution">
    <text evidence="5">The sequence shown here is derived from an EMBL/GenBank/DDBJ whole genome shotgun (WGS) entry which is preliminary data.</text>
</comment>
<dbReference type="Proteomes" id="UP001054889">
    <property type="component" value="Unassembled WGS sequence"/>
</dbReference>
<dbReference type="Pfam" id="PF07333">
    <property type="entry name" value="SLR1-BP"/>
    <property type="match status" value="1"/>
</dbReference>
<keyword evidence="2" id="KW-0929">Antimicrobial</keyword>
<dbReference type="InterPro" id="IPR012871">
    <property type="entry name" value="DUF1668_ORYSA"/>
</dbReference>
<dbReference type="GO" id="GO:0050832">
    <property type="term" value="P:defense response to fungus"/>
    <property type="evidence" value="ECO:0007669"/>
    <property type="project" value="UniProtKB-KW"/>
</dbReference>
<keyword evidence="6" id="KW-1185">Reference proteome</keyword>
<dbReference type="InterPro" id="IPR010851">
    <property type="entry name" value="DEFL"/>
</dbReference>
<sequence length="127" mass="13097">MPFGGFAQYLPELNVHLGFASKDNLLCASDLAGVSLPHPPKVVGKWEDVAQGVSIIFNGIAARSGIDYFQDACAVTISPGNACNASNCAAVCASRFKGGVGGCEPAGCRCVYTCGRSSRPVVGAEKR</sequence>
<reference evidence="5" key="2">
    <citation type="submission" date="2021-12" db="EMBL/GenBank/DDBJ databases">
        <title>Resequencing data analysis of finger millet.</title>
        <authorList>
            <person name="Hatakeyama M."/>
            <person name="Aluri S."/>
            <person name="Balachadran M.T."/>
            <person name="Sivarajan S.R."/>
            <person name="Poveda L."/>
            <person name="Shimizu-Inatsugi R."/>
            <person name="Schlapbach R."/>
            <person name="Sreeman S.M."/>
            <person name="Shimizu K.K."/>
        </authorList>
    </citation>
    <scope>NUCLEOTIDE SEQUENCE</scope>
</reference>
<proteinExistence type="inferred from homology"/>
<accession>A0AAV5BMW8</accession>
<evidence type="ECO:0000313" key="5">
    <source>
        <dbReference type="EMBL" id="GJM87020.1"/>
    </source>
</evidence>
<keyword evidence="4" id="KW-0611">Plant defense</keyword>
<dbReference type="AlphaFoldDB" id="A0AAV5BMW8"/>